<dbReference type="EMBL" id="JABXJJ020000043">
    <property type="protein sequence ID" value="MDI5973275.1"/>
    <property type="molecule type" value="Genomic_DNA"/>
</dbReference>
<reference evidence="4 5" key="1">
    <citation type="submission" date="2023-05" db="EMBL/GenBank/DDBJ databases">
        <title>Streptantibioticus silvisoli sp. nov., acidotolerant actinomycetes 1 from pine litter.</title>
        <authorList>
            <person name="Swiecimska M."/>
            <person name="Golinska P."/>
            <person name="Sangal V."/>
            <person name="Wachnowicz B."/>
            <person name="Goodfellow M."/>
        </authorList>
    </citation>
    <scope>NUCLEOTIDE SEQUENCE</scope>
    <source>
        <strain evidence="4">SL13</strain>
        <strain evidence="3 5">SL54</strain>
    </source>
</reference>
<dbReference type="AlphaFoldDB" id="A0AA90KIK5"/>
<evidence type="ECO:0000313" key="3">
    <source>
        <dbReference type="EMBL" id="MDI5964969.1"/>
    </source>
</evidence>
<proteinExistence type="predicted"/>
<dbReference type="Proteomes" id="UP001156398">
    <property type="component" value="Unassembled WGS sequence"/>
</dbReference>
<comment type="caution">
    <text evidence="4">The sequence shown here is derived from an EMBL/GenBank/DDBJ whole genome shotgun (WGS) entry which is preliminary data.</text>
</comment>
<evidence type="ECO:0000256" key="2">
    <source>
        <dbReference type="SAM" id="Phobius"/>
    </source>
</evidence>
<dbReference type="RefSeq" id="WP_271318117.1">
    <property type="nucleotide sequence ID" value="NZ_JAAGKO020000029.1"/>
</dbReference>
<gene>
    <name evidence="3" type="ORF">POF43_019960</name>
    <name evidence="4" type="ORF">POF50_028685</name>
</gene>
<feature type="region of interest" description="Disordered" evidence="1">
    <location>
        <begin position="184"/>
        <end position="203"/>
    </location>
</feature>
<keyword evidence="2" id="KW-0812">Transmembrane</keyword>
<name>A0AA90KIK5_9ACTN</name>
<evidence type="ECO:0008006" key="6">
    <source>
        <dbReference type="Google" id="ProtNLM"/>
    </source>
</evidence>
<feature type="transmembrane region" description="Helical" evidence="2">
    <location>
        <begin position="124"/>
        <end position="144"/>
    </location>
</feature>
<evidence type="ECO:0000313" key="5">
    <source>
        <dbReference type="Proteomes" id="UP001156398"/>
    </source>
</evidence>
<keyword evidence="2" id="KW-1133">Transmembrane helix</keyword>
<keyword evidence="2" id="KW-0472">Membrane</keyword>
<evidence type="ECO:0000256" key="1">
    <source>
        <dbReference type="SAM" id="MobiDB-lite"/>
    </source>
</evidence>
<accession>A0AA90KIK5</accession>
<keyword evidence="5" id="KW-1185">Reference proteome</keyword>
<feature type="transmembrane region" description="Helical" evidence="2">
    <location>
        <begin position="150"/>
        <end position="176"/>
    </location>
</feature>
<protein>
    <recommendedName>
        <fullName evidence="6">DUF3159 domain-containing protein</fullName>
    </recommendedName>
</protein>
<evidence type="ECO:0000313" key="4">
    <source>
        <dbReference type="EMBL" id="MDI5973275.1"/>
    </source>
</evidence>
<feature type="transmembrane region" description="Helical" evidence="2">
    <location>
        <begin position="54"/>
        <end position="72"/>
    </location>
</feature>
<feature type="transmembrane region" description="Helical" evidence="2">
    <location>
        <begin position="84"/>
        <end position="103"/>
    </location>
</feature>
<organism evidence="4">
    <name type="scientific">Streptantibioticus silvisoli</name>
    <dbReference type="NCBI Taxonomy" id="2705255"/>
    <lineage>
        <taxon>Bacteria</taxon>
        <taxon>Bacillati</taxon>
        <taxon>Actinomycetota</taxon>
        <taxon>Actinomycetes</taxon>
        <taxon>Kitasatosporales</taxon>
        <taxon>Streptomycetaceae</taxon>
        <taxon>Streptantibioticus</taxon>
    </lineage>
</organism>
<sequence>MLRTILGYLRRILPWIAFGALSTAGWQWGALAGLVVSVVSLARERRSGVAAEALVLDFSTALYFALLAAISITHPGSPLKAFTGALPFVWLTLTAWATIIARRPFTLGIARLRVPEPLASSPRFVRSNTAISTAWALGFTFNAVSSVLSVVAGAGVLVMMSCQAIGIAAPGIYTFLHSRRTRARQVAPGSGTVPTMPPRSSMT</sequence>
<dbReference type="EMBL" id="JAAGKO020000029">
    <property type="protein sequence ID" value="MDI5964969.1"/>
    <property type="molecule type" value="Genomic_DNA"/>
</dbReference>
<feature type="transmembrane region" description="Helical" evidence="2">
    <location>
        <begin position="12"/>
        <end position="42"/>
    </location>
</feature>